<evidence type="ECO:0000313" key="2">
    <source>
        <dbReference type="Proteomes" id="UP000019854"/>
    </source>
</evidence>
<gene>
    <name evidence="1" type="ORF">L829_3126</name>
</gene>
<sequence length="67" mass="7217">MHTDGVSRDAIRDLITANFIGTILSAVRSDPDIELSQRVVEAVLPDARLLSVFADPASLIPVTNNTQ</sequence>
<dbReference type="EMBL" id="JAOX01000001">
    <property type="protein sequence ID" value="ETZ89549.1"/>
    <property type="molecule type" value="Genomic_DNA"/>
</dbReference>
<evidence type="ECO:0000313" key="1">
    <source>
        <dbReference type="EMBL" id="ETZ89549.1"/>
    </source>
</evidence>
<organism evidence="1 2">
    <name type="scientific">Mycobacteroides abscessus MAB_030201_1075</name>
    <dbReference type="NCBI Taxonomy" id="1335410"/>
    <lineage>
        <taxon>Bacteria</taxon>
        <taxon>Bacillati</taxon>
        <taxon>Actinomycetota</taxon>
        <taxon>Actinomycetes</taxon>
        <taxon>Mycobacteriales</taxon>
        <taxon>Mycobacteriaceae</taxon>
        <taxon>Mycobacteroides</taxon>
        <taxon>Mycobacteroides abscessus</taxon>
    </lineage>
</organism>
<comment type="caution">
    <text evidence="1">The sequence shown here is derived from an EMBL/GenBank/DDBJ whole genome shotgun (WGS) entry which is preliminary data.</text>
</comment>
<proteinExistence type="predicted"/>
<reference evidence="1 2" key="1">
    <citation type="submission" date="2014-01" db="EMBL/GenBank/DDBJ databases">
        <authorList>
            <person name="Zelazny A."/>
            <person name="Olivier K."/>
            <person name="Sampaio E.P."/>
            <person name="Holland S.M."/>
            <person name="Tallon L.J."/>
            <person name="Sadzewicz L.K."/>
            <person name="Sengamalay N."/>
            <person name="Fraser C.M."/>
            <person name="Hine E."/>
            <person name="Shefchek K.A."/>
            <person name="Das S.P."/>
            <person name="Shallom S.J."/>
            <person name="Agrawal S."/>
            <person name="Tettelin H."/>
        </authorList>
    </citation>
    <scope>NUCLEOTIDE SEQUENCE [LARGE SCALE GENOMIC DNA]</scope>
    <source>
        <strain evidence="1 2">MAB_030201_1075</strain>
    </source>
</reference>
<dbReference type="AlphaFoldDB" id="A0A829PQR4"/>
<accession>A0A829PQR4</accession>
<protein>
    <submittedName>
        <fullName evidence="1">Putative transcriptional regulatory TetR domain protein</fullName>
    </submittedName>
</protein>
<name>A0A829PQR4_9MYCO</name>
<dbReference type="Proteomes" id="UP000019854">
    <property type="component" value="Unassembled WGS sequence"/>
</dbReference>